<dbReference type="RefSeq" id="WP_205377671.1">
    <property type="nucleotide sequence ID" value="NZ_JAFEJA010000002.1"/>
</dbReference>
<proteinExistence type="predicted"/>
<gene>
    <name evidence="3" type="ORF">JE024_33725</name>
</gene>
<feature type="compositionally biased region" description="Basic and acidic residues" evidence="1">
    <location>
        <begin position="215"/>
        <end position="228"/>
    </location>
</feature>
<evidence type="ECO:0000259" key="2">
    <source>
        <dbReference type="Pfam" id="PF10615"/>
    </source>
</evidence>
<evidence type="ECO:0000313" key="3">
    <source>
        <dbReference type="EMBL" id="MBM9623556.1"/>
    </source>
</evidence>
<dbReference type="Pfam" id="PF10615">
    <property type="entry name" value="DUF2470"/>
    <property type="match status" value="1"/>
</dbReference>
<dbReference type="EMBL" id="JAFEJA010000002">
    <property type="protein sequence ID" value="MBM9623556.1"/>
    <property type="molecule type" value="Genomic_DNA"/>
</dbReference>
<evidence type="ECO:0000313" key="4">
    <source>
        <dbReference type="Proteomes" id="UP000664109"/>
    </source>
</evidence>
<organism evidence="3 4">
    <name type="scientific">Streptomyces zhihengii</name>
    <dbReference type="NCBI Taxonomy" id="1818004"/>
    <lineage>
        <taxon>Bacteria</taxon>
        <taxon>Bacillati</taxon>
        <taxon>Actinomycetota</taxon>
        <taxon>Actinomycetes</taxon>
        <taxon>Kitasatosporales</taxon>
        <taxon>Streptomycetaceae</taxon>
        <taxon>Streptomyces</taxon>
    </lineage>
</organism>
<keyword evidence="4" id="KW-1185">Reference proteome</keyword>
<feature type="domain" description="DUF2470" evidence="2">
    <location>
        <begin position="151"/>
        <end position="223"/>
    </location>
</feature>
<protein>
    <submittedName>
        <fullName evidence="3">DUF2470 domain-containing protein</fullName>
    </submittedName>
</protein>
<name>A0ABS2V138_9ACTN</name>
<dbReference type="SUPFAM" id="SSF50475">
    <property type="entry name" value="FMN-binding split barrel"/>
    <property type="match status" value="1"/>
</dbReference>
<dbReference type="Proteomes" id="UP000664109">
    <property type="component" value="Unassembled WGS sequence"/>
</dbReference>
<accession>A0ABS2V138</accession>
<feature type="compositionally biased region" description="Basic residues" evidence="1">
    <location>
        <begin position="229"/>
        <end position="240"/>
    </location>
</feature>
<comment type="caution">
    <text evidence="3">The sequence shown here is derived from an EMBL/GenBank/DDBJ whole genome shotgun (WGS) entry which is preliminary data.</text>
</comment>
<dbReference type="InterPro" id="IPR037119">
    <property type="entry name" value="Haem_oxidase_HugZ-like_sf"/>
</dbReference>
<evidence type="ECO:0000256" key="1">
    <source>
        <dbReference type="SAM" id="MobiDB-lite"/>
    </source>
</evidence>
<reference evidence="3 4" key="1">
    <citation type="journal article" date="2016" name="Arch. Microbiol.">
        <title>Streptomyces zhihengii sp. nov., isolated from rhizospheric soil of Psammosilene tunicoides.</title>
        <authorList>
            <person name="Huang M.J."/>
            <person name="Fei J.J."/>
            <person name="Salam N."/>
            <person name="Kim C.J."/>
            <person name="Hozzein W.N."/>
            <person name="Xiao M."/>
            <person name="Huang H.Q."/>
            <person name="Li W.J."/>
        </authorList>
    </citation>
    <scope>NUCLEOTIDE SEQUENCE [LARGE SCALE GENOMIC DNA]</scope>
    <source>
        <strain evidence="3 4">YIM T102</strain>
    </source>
</reference>
<feature type="region of interest" description="Disordered" evidence="1">
    <location>
        <begin position="204"/>
        <end position="240"/>
    </location>
</feature>
<dbReference type="InterPro" id="IPR019595">
    <property type="entry name" value="DUF2470"/>
</dbReference>
<dbReference type="Gene3D" id="3.20.180.10">
    <property type="entry name" value="PNP-oxidase-like"/>
    <property type="match status" value="1"/>
</dbReference>
<sequence>MIPAKSRVDEPGCAERVRSVIAAAPSLSLTADDRCYDLVDMHSVDRKGRLLLHAPADSPLAAQAAHAPRGDLAALLEFTDIAPAGVRDRVRAKVTLAGRLVPCDARAGAKTLVLGLDLARAAIERRGRVEHVDPEDLARARPDVLAAHETSMLLHLTDDHQDVVDRLTLLTDPALRQDALRVRPLALDRFGIVLRLEHPGGGHTDTRIAFPGPVRDTEDVGRQIDRLLRRPAPRRTRNRP</sequence>